<organism evidence="7">
    <name type="scientific">Talaromyces marneffei PM1</name>
    <dbReference type="NCBI Taxonomy" id="1077442"/>
    <lineage>
        <taxon>Eukaryota</taxon>
        <taxon>Fungi</taxon>
        <taxon>Dikarya</taxon>
        <taxon>Ascomycota</taxon>
        <taxon>Pezizomycotina</taxon>
        <taxon>Eurotiomycetes</taxon>
        <taxon>Eurotiomycetidae</taxon>
        <taxon>Eurotiales</taxon>
        <taxon>Trichocomaceae</taxon>
        <taxon>Talaromyces</taxon>
        <taxon>Talaromyces sect. Talaromyces</taxon>
    </lineage>
</organism>
<feature type="transmembrane region" description="Helical" evidence="5">
    <location>
        <begin position="83"/>
        <end position="100"/>
    </location>
</feature>
<dbReference type="GO" id="GO:0005886">
    <property type="term" value="C:plasma membrane"/>
    <property type="evidence" value="ECO:0007669"/>
    <property type="project" value="TreeGrafter"/>
</dbReference>
<feature type="transmembrane region" description="Helical" evidence="5">
    <location>
        <begin position="168"/>
        <end position="191"/>
    </location>
</feature>
<feature type="transmembrane region" description="Helical" evidence="5">
    <location>
        <begin position="450"/>
        <end position="472"/>
    </location>
</feature>
<sequence length="484" mass="53425">MDKESETTIQIPPLKPQVDYVDFDGPDDPLHPWNWPVGKRRFISILLALSTMVVAGASAIFSSAIPSIMVIHGVGREVGTLGVSLYVLGFALGPMIWASFSELKGRYLPYNISVFGFSIFCFATARSTHDLASILICRFFSGLFGAGPLTLAGAVFSDMYTPQDRNTMMVLFSLTVFIGPMLSQPIGGFIVSNPSLGWEWTQYLPGILGSASLVALVIFQEETYWPILLARKADRLRRETGDWSIIAAHDTILLDPKTIINEYLLLPLRMLASDPIMLFMCTFGSFVYGLLYLFLTAYPTVFQLVHGMKPGVAGLPFLGIVVGQLFFVVVMALFQKLWLAPRMKANQGQMEPEWVLPIAIPGAASFSVALFWFGWSGYKRNIHWVVPTASGIFSGFGLLAMFLPSISYVVLARPQRAASAVAAHTFLRSLFGAGFPLFAPHMYQNLGIEWASTLLGCLAALMIPIPLLLYIYGAKIRQRVKIDY</sequence>
<reference evidence="7" key="1">
    <citation type="journal article" date="2014" name="PLoS Genet.">
        <title>Signature Gene Expression Reveals Novel Clues to the Molecular Mechanisms of Dimorphic Transition in Penicillium marneffei.</title>
        <authorList>
            <person name="Yang E."/>
            <person name="Wang G."/>
            <person name="Cai J."/>
            <person name="Woo P.C."/>
            <person name="Lau S.K."/>
            <person name="Yuen K.-Y."/>
            <person name="Chow W.-N."/>
            <person name="Lin X."/>
        </authorList>
    </citation>
    <scope>NUCLEOTIDE SEQUENCE [LARGE SCALE GENOMIC DNA]</scope>
    <source>
        <strain evidence="7">PM1</strain>
    </source>
</reference>
<dbReference type="eggNOG" id="KOG0255">
    <property type="taxonomic scope" value="Eukaryota"/>
</dbReference>
<keyword evidence="2 5" id="KW-0812">Transmembrane</keyword>
<feature type="domain" description="Major facilitator superfamily (MFS) profile" evidence="6">
    <location>
        <begin position="43"/>
        <end position="477"/>
    </location>
</feature>
<accession>A0A093VDX9</accession>
<feature type="transmembrane region" description="Helical" evidence="5">
    <location>
        <begin position="315"/>
        <end position="334"/>
    </location>
</feature>
<name>A0A093VDX9_TALMA</name>
<feature type="transmembrane region" description="Helical" evidence="5">
    <location>
        <begin position="131"/>
        <end position="156"/>
    </location>
</feature>
<dbReference type="AlphaFoldDB" id="A0A093VDX9"/>
<feature type="transmembrane region" description="Helical" evidence="5">
    <location>
        <begin position="418"/>
        <end position="438"/>
    </location>
</feature>
<feature type="transmembrane region" description="Helical" evidence="5">
    <location>
        <begin position="387"/>
        <end position="411"/>
    </location>
</feature>
<evidence type="ECO:0000256" key="2">
    <source>
        <dbReference type="ARBA" id="ARBA00022692"/>
    </source>
</evidence>
<keyword evidence="4 5" id="KW-0472">Membrane</keyword>
<dbReference type="Gene3D" id="1.20.1250.20">
    <property type="entry name" value="MFS general substrate transporter like domains"/>
    <property type="match status" value="1"/>
</dbReference>
<comment type="subcellular location">
    <subcellularLocation>
        <location evidence="1">Membrane</location>
        <topology evidence="1">Multi-pass membrane protein</topology>
    </subcellularLocation>
</comment>
<evidence type="ECO:0000256" key="4">
    <source>
        <dbReference type="ARBA" id="ARBA00023136"/>
    </source>
</evidence>
<evidence type="ECO:0000256" key="1">
    <source>
        <dbReference type="ARBA" id="ARBA00004141"/>
    </source>
</evidence>
<feature type="transmembrane region" description="Helical" evidence="5">
    <location>
        <begin position="107"/>
        <end position="125"/>
    </location>
</feature>
<gene>
    <name evidence="7" type="ORF">GQ26_0071190</name>
</gene>
<dbReference type="InterPro" id="IPR036259">
    <property type="entry name" value="MFS_trans_sf"/>
</dbReference>
<dbReference type="GO" id="GO:0022857">
    <property type="term" value="F:transmembrane transporter activity"/>
    <property type="evidence" value="ECO:0007669"/>
    <property type="project" value="InterPro"/>
</dbReference>
<evidence type="ECO:0000259" key="6">
    <source>
        <dbReference type="PROSITE" id="PS50850"/>
    </source>
</evidence>
<dbReference type="EMBL" id="JPOX01000007">
    <property type="protein sequence ID" value="KFX50375.1"/>
    <property type="molecule type" value="Genomic_DNA"/>
</dbReference>
<dbReference type="HOGENOM" id="CLU_008455_11_4_1"/>
<comment type="caution">
    <text evidence="7">The sequence shown here is derived from an EMBL/GenBank/DDBJ whole genome shotgun (WGS) entry which is preliminary data.</text>
</comment>
<proteinExistence type="predicted"/>
<feature type="transmembrane region" description="Helical" evidence="5">
    <location>
        <begin position="203"/>
        <end position="219"/>
    </location>
</feature>
<dbReference type="InterPro" id="IPR011701">
    <property type="entry name" value="MFS"/>
</dbReference>
<evidence type="ECO:0000313" key="7">
    <source>
        <dbReference type="EMBL" id="KFX50375.1"/>
    </source>
</evidence>
<dbReference type="PANTHER" id="PTHR23502">
    <property type="entry name" value="MAJOR FACILITATOR SUPERFAMILY"/>
    <property type="match status" value="1"/>
</dbReference>
<dbReference type="PANTHER" id="PTHR23502:SF142">
    <property type="entry name" value="ORF"/>
    <property type="match status" value="1"/>
</dbReference>
<dbReference type="FunFam" id="1.20.1250.20:FF:000011">
    <property type="entry name" value="MFS multidrug transporter, putative"/>
    <property type="match status" value="1"/>
</dbReference>
<dbReference type="CDD" id="cd17323">
    <property type="entry name" value="MFS_Tpo1_MDR_like"/>
    <property type="match status" value="1"/>
</dbReference>
<keyword evidence="3 5" id="KW-1133">Transmembrane helix</keyword>
<dbReference type="Pfam" id="PF07690">
    <property type="entry name" value="MFS_1"/>
    <property type="match status" value="1"/>
</dbReference>
<dbReference type="InterPro" id="IPR020846">
    <property type="entry name" value="MFS_dom"/>
</dbReference>
<protein>
    <submittedName>
        <fullName evidence="7">Putative MFS-type transporter</fullName>
    </submittedName>
</protein>
<dbReference type="PROSITE" id="PS50850">
    <property type="entry name" value="MFS"/>
    <property type="match status" value="1"/>
</dbReference>
<feature type="transmembrane region" description="Helical" evidence="5">
    <location>
        <begin position="276"/>
        <end position="295"/>
    </location>
</feature>
<evidence type="ECO:0000256" key="3">
    <source>
        <dbReference type="ARBA" id="ARBA00022989"/>
    </source>
</evidence>
<feature type="transmembrane region" description="Helical" evidence="5">
    <location>
        <begin position="354"/>
        <end position="375"/>
    </location>
</feature>
<dbReference type="SUPFAM" id="SSF103473">
    <property type="entry name" value="MFS general substrate transporter"/>
    <property type="match status" value="1"/>
</dbReference>
<feature type="transmembrane region" description="Helical" evidence="5">
    <location>
        <begin position="45"/>
        <end position="71"/>
    </location>
</feature>
<evidence type="ECO:0000256" key="5">
    <source>
        <dbReference type="SAM" id="Phobius"/>
    </source>
</evidence>